<dbReference type="Proteomes" id="UP000783253">
    <property type="component" value="Unassembled WGS sequence"/>
</dbReference>
<dbReference type="InterPro" id="IPR036890">
    <property type="entry name" value="HATPase_C_sf"/>
</dbReference>
<dbReference type="EMBL" id="JAIGNK010000004">
    <property type="protein sequence ID" value="MBX7459123.1"/>
    <property type="molecule type" value="Genomic_DNA"/>
</dbReference>
<evidence type="ECO:0000256" key="8">
    <source>
        <dbReference type="SAM" id="Coils"/>
    </source>
</evidence>
<keyword evidence="9" id="KW-1133">Transmembrane helix</keyword>
<keyword evidence="5" id="KW-0547">Nucleotide-binding</keyword>
<evidence type="ECO:0000256" key="5">
    <source>
        <dbReference type="ARBA" id="ARBA00022741"/>
    </source>
</evidence>
<feature type="transmembrane region" description="Helical" evidence="9">
    <location>
        <begin position="22"/>
        <end position="48"/>
    </location>
</feature>
<proteinExistence type="predicted"/>
<evidence type="ECO:0000256" key="7">
    <source>
        <dbReference type="ARBA" id="ARBA00022840"/>
    </source>
</evidence>
<keyword evidence="3" id="KW-0597">Phosphoprotein</keyword>
<keyword evidence="12" id="KW-1185">Reference proteome</keyword>
<reference evidence="11 12" key="1">
    <citation type="submission" date="2021-08" db="EMBL/GenBank/DDBJ databases">
        <title>Comparative Genomics Analysis of the Genus Qipengyuania Reveals Extensive Genetic Diversity and Metabolic Versatility, Including the Description of Fifteen Novel Species.</title>
        <authorList>
            <person name="Liu Y."/>
        </authorList>
    </citation>
    <scope>NUCLEOTIDE SEQUENCE [LARGE SCALE GENOMIC DNA]</scope>
    <source>
        <strain evidence="11 12">1NDH17</strain>
    </source>
</reference>
<dbReference type="Pfam" id="PF07536">
    <property type="entry name" value="HWE_HK"/>
    <property type="match status" value="1"/>
</dbReference>
<feature type="transmembrane region" description="Helical" evidence="9">
    <location>
        <begin position="92"/>
        <end position="116"/>
    </location>
</feature>
<evidence type="ECO:0000256" key="9">
    <source>
        <dbReference type="SAM" id="Phobius"/>
    </source>
</evidence>
<evidence type="ECO:0000313" key="12">
    <source>
        <dbReference type="Proteomes" id="UP000783253"/>
    </source>
</evidence>
<feature type="domain" description="Signal transduction histidine kinase HWE region" evidence="10">
    <location>
        <begin position="169"/>
        <end position="251"/>
    </location>
</feature>
<evidence type="ECO:0000259" key="10">
    <source>
        <dbReference type="SMART" id="SM00911"/>
    </source>
</evidence>
<keyword evidence="9" id="KW-0812">Transmembrane</keyword>
<keyword evidence="4" id="KW-0808">Transferase</keyword>
<feature type="transmembrane region" description="Helical" evidence="9">
    <location>
        <begin position="60"/>
        <end position="86"/>
    </location>
</feature>
<gene>
    <name evidence="11" type="ORF">K3152_12760</name>
</gene>
<dbReference type="PANTHER" id="PTHR41523:SF7">
    <property type="entry name" value="HISTIDINE KINASE"/>
    <property type="match status" value="1"/>
</dbReference>
<evidence type="ECO:0000313" key="11">
    <source>
        <dbReference type="EMBL" id="MBX7459123.1"/>
    </source>
</evidence>
<dbReference type="Gene3D" id="3.30.565.10">
    <property type="entry name" value="Histidine kinase-like ATPase, C-terminal domain"/>
    <property type="match status" value="1"/>
</dbReference>
<dbReference type="EC" id="2.7.13.3" evidence="2"/>
<dbReference type="PANTHER" id="PTHR41523">
    <property type="entry name" value="TWO-COMPONENT SYSTEM SENSOR PROTEIN"/>
    <property type="match status" value="1"/>
</dbReference>
<keyword evidence="9" id="KW-0472">Membrane</keyword>
<evidence type="ECO:0000256" key="1">
    <source>
        <dbReference type="ARBA" id="ARBA00000085"/>
    </source>
</evidence>
<dbReference type="SMART" id="SM00911">
    <property type="entry name" value="HWE_HK"/>
    <property type="match status" value="1"/>
</dbReference>
<dbReference type="RefSeq" id="WP_221574521.1">
    <property type="nucleotide sequence ID" value="NZ_JAIGNK010000004.1"/>
</dbReference>
<evidence type="ECO:0000256" key="6">
    <source>
        <dbReference type="ARBA" id="ARBA00022777"/>
    </source>
</evidence>
<name>A0ABS7IZW6_9SPHN</name>
<comment type="catalytic activity">
    <reaction evidence="1">
        <text>ATP + protein L-histidine = ADP + protein N-phospho-L-histidine.</text>
        <dbReference type="EC" id="2.7.13.3"/>
    </reaction>
</comment>
<comment type="caution">
    <text evidence="11">The sequence shown here is derived from an EMBL/GenBank/DDBJ whole genome shotgun (WGS) entry which is preliminary data.</text>
</comment>
<protein>
    <recommendedName>
        <fullName evidence="2">histidine kinase</fullName>
        <ecNumber evidence="2">2.7.13.3</ecNumber>
    </recommendedName>
</protein>
<keyword evidence="8" id="KW-0175">Coiled coil</keyword>
<evidence type="ECO:0000256" key="3">
    <source>
        <dbReference type="ARBA" id="ARBA00022553"/>
    </source>
</evidence>
<accession>A0ABS7IZW6</accession>
<keyword evidence="6" id="KW-0418">Kinase</keyword>
<organism evidence="11 12">
    <name type="scientific">Qipengyuania polymorpha</name>
    <dbReference type="NCBI Taxonomy" id="2867234"/>
    <lineage>
        <taxon>Bacteria</taxon>
        <taxon>Pseudomonadati</taxon>
        <taxon>Pseudomonadota</taxon>
        <taxon>Alphaproteobacteria</taxon>
        <taxon>Sphingomonadales</taxon>
        <taxon>Erythrobacteraceae</taxon>
        <taxon>Qipengyuania</taxon>
    </lineage>
</organism>
<feature type="coiled-coil region" evidence="8">
    <location>
        <begin position="128"/>
        <end position="162"/>
    </location>
</feature>
<dbReference type="InterPro" id="IPR011102">
    <property type="entry name" value="Sig_transdc_His_kinase_HWE"/>
</dbReference>
<evidence type="ECO:0000256" key="4">
    <source>
        <dbReference type="ARBA" id="ARBA00022679"/>
    </source>
</evidence>
<evidence type="ECO:0000256" key="2">
    <source>
        <dbReference type="ARBA" id="ARBA00012438"/>
    </source>
</evidence>
<sequence length="383" mass="42447">MEHIIEHGDYMPHGMCLLWEPWLLILWAGSDALIFLAYTAIPFALFTVLSKREDIPHAGLVALFGSFIMLCGLTHLFGIVTLWYPIYPIVGWLKLATGLVSVATALVLLKLAPALIKFPSPASMEKVNSRLRDEIAAHEETLASLERQIEERTAELKAANTTLAIQTREAVHRSGNLLSVVTSLATQTARGMDSLGDFMQIFLGRVRALANATKSIERENESSIDLGRVIDAGLKPLEEIYGDRFSYAGPELTVNPEAAQQISLALHELATNAQKYSLSASDQTFVEVNWTTSEDQFELVWREYGDDRVFPESEPPSEGFGTKLLTRVIPTMLRGQAVREFTERNMTYRLHAPLEAIVAGEQGGDSDRMAARILDQSFGLNPD</sequence>
<dbReference type="InterPro" id="IPR058544">
    <property type="entry name" value="ETR1_N"/>
</dbReference>
<dbReference type="Pfam" id="PF25487">
    <property type="entry name" value="ETR1_N"/>
    <property type="match status" value="1"/>
</dbReference>
<keyword evidence="7" id="KW-0067">ATP-binding</keyword>